<feature type="region of interest" description="Disordered" evidence="1">
    <location>
        <begin position="138"/>
        <end position="208"/>
    </location>
</feature>
<gene>
    <name evidence="2" type="ORF">WN51_05740</name>
</gene>
<dbReference type="OrthoDB" id="10602244at2759"/>
<protein>
    <submittedName>
        <fullName evidence="2">Uncharacterized protein</fullName>
    </submittedName>
</protein>
<evidence type="ECO:0000313" key="3">
    <source>
        <dbReference type="Proteomes" id="UP000053105"/>
    </source>
</evidence>
<sequence>MGKSRQRHDKKELATGLKKNISKLYSNARYASLFALRLILVSTCATGTTETRRLNAFVYDVTVDAPSEKKPEKSERLKSDKLHARITDLKRDVWLGSRLGRDPFSAVSEWKPHPSGIVKSHSTQDHVSTFQRLPGVRLQSRRLSSSPASHLQQITALSQEEKKGERSGEKGSKELEPSEDFGQKAEENTSASRPNEKSPVTQGNMLPRTLDPFIELTDPRSFSTINSYPLELGKDGDGDSLGLDGWSVAPRKARQEERKEGWNVYPEDILWTAQRRGLSAWLQSAFADRNMFRVYDTPWSVFCGHGLSQGSASLCGNSCRNASEPPYNCAPCSQIDSN</sequence>
<proteinExistence type="predicted"/>
<feature type="compositionally biased region" description="Polar residues" evidence="1">
    <location>
        <begin position="141"/>
        <end position="157"/>
    </location>
</feature>
<evidence type="ECO:0000256" key="1">
    <source>
        <dbReference type="SAM" id="MobiDB-lite"/>
    </source>
</evidence>
<organism evidence="2 3">
    <name type="scientific">Melipona quadrifasciata</name>
    <dbReference type="NCBI Taxonomy" id="166423"/>
    <lineage>
        <taxon>Eukaryota</taxon>
        <taxon>Metazoa</taxon>
        <taxon>Ecdysozoa</taxon>
        <taxon>Arthropoda</taxon>
        <taxon>Hexapoda</taxon>
        <taxon>Insecta</taxon>
        <taxon>Pterygota</taxon>
        <taxon>Neoptera</taxon>
        <taxon>Endopterygota</taxon>
        <taxon>Hymenoptera</taxon>
        <taxon>Apocrita</taxon>
        <taxon>Aculeata</taxon>
        <taxon>Apoidea</taxon>
        <taxon>Anthophila</taxon>
        <taxon>Apidae</taxon>
        <taxon>Melipona</taxon>
    </lineage>
</organism>
<feature type="compositionally biased region" description="Basic and acidic residues" evidence="1">
    <location>
        <begin position="159"/>
        <end position="187"/>
    </location>
</feature>
<name>A0A0N0BIK0_9HYME</name>
<dbReference type="EMBL" id="KQ435727">
    <property type="protein sequence ID" value="KOX77854.1"/>
    <property type="molecule type" value="Genomic_DNA"/>
</dbReference>
<dbReference type="AlphaFoldDB" id="A0A0N0BIK0"/>
<accession>A0A0N0BIK0</accession>
<reference evidence="2 3" key="1">
    <citation type="submission" date="2015-07" db="EMBL/GenBank/DDBJ databases">
        <title>The genome of Melipona quadrifasciata.</title>
        <authorList>
            <person name="Pan H."/>
            <person name="Kapheim K."/>
        </authorList>
    </citation>
    <scope>NUCLEOTIDE SEQUENCE [LARGE SCALE GENOMIC DNA]</scope>
    <source>
        <strain evidence="2">0111107301</strain>
        <tissue evidence="2">Whole body</tissue>
    </source>
</reference>
<feature type="compositionally biased region" description="Polar residues" evidence="1">
    <location>
        <begin position="188"/>
        <end position="204"/>
    </location>
</feature>
<keyword evidence="3" id="KW-1185">Reference proteome</keyword>
<evidence type="ECO:0000313" key="2">
    <source>
        <dbReference type="EMBL" id="KOX77854.1"/>
    </source>
</evidence>
<dbReference type="Proteomes" id="UP000053105">
    <property type="component" value="Unassembled WGS sequence"/>
</dbReference>